<keyword evidence="1" id="KW-0472">Membrane</keyword>
<keyword evidence="1" id="KW-1133">Transmembrane helix</keyword>
<proteinExistence type="predicted"/>
<feature type="transmembrane region" description="Helical" evidence="1">
    <location>
        <begin position="67"/>
        <end position="95"/>
    </location>
</feature>
<comment type="caution">
    <text evidence="2">The sequence shown here is derived from an EMBL/GenBank/DDBJ whole genome shotgun (WGS) entry which is preliminary data.</text>
</comment>
<dbReference type="EMBL" id="JAACJJ010000044">
    <property type="protein sequence ID" value="KAF5314291.1"/>
    <property type="molecule type" value="Genomic_DNA"/>
</dbReference>
<protein>
    <submittedName>
        <fullName evidence="2">Uncharacterized protein</fullName>
    </submittedName>
</protein>
<name>A0A8H5EVX4_9AGAR</name>
<dbReference type="Proteomes" id="UP000567179">
    <property type="component" value="Unassembled WGS sequence"/>
</dbReference>
<organism evidence="2 3">
    <name type="scientific">Psilocybe cf. subviscida</name>
    <dbReference type="NCBI Taxonomy" id="2480587"/>
    <lineage>
        <taxon>Eukaryota</taxon>
        <taxon>Fungi</taxon>
        <taxon>Dikarya</taxon>
        <taxon>Basidiomycota</taxon>
        <taxon>Agaricomycotina</taxon>
        <taxon>Agaricomycetes</taxon>
        <taxon>Agaricomycetidae</taxon>
        <taxon>Agaricales</taxon>
        <taxon>Agaricineae</taxon>
        <taxon>Strophariaceae</taxon>
        <taxon>Psilocybe</taxon>
    </lineage>
</organism>
<keyword evidence="3" id="KW-1185">Reference proteome</keyword>
<reference evidence="2 3" key="1">
    <citation type="journal article" date="2020" name="ISME J.">
        <title>Uncovering the hidden diversity of litter-decomposition mechanisms in mushroom-forming fungi.</title>
        <authorList>
            <person name="Floudas D."/>
            <person name="Bentzer J."/>
            <person name="Ahren D."/>
            <person name="Johansson T."/>
            <person name="Persson P."/>
            <person name="Tunlid A."/>
        </authorList>
    </citation>
    <scope>NUCLEOTIDE SEQUENCE [LARGE SCALE GENOMIC DNA]</scope>
    <source>
        <strain evidence="2 3">CBS 101986</strain>
    </source>
</reference>
<evidence type="ECO:0000313" key="3">
    <source>
        <dbReference type="Proteomes" id="UP000567179"/>
    </source>
</evidence>
<evidence type="ECO:0000313" key="2">
    <source>
        <dbReference type="EMBL" id="KAF5314291.1"/>
    </source>
</evidence>
<dbReference type="AlphaFoldDB" id="A0A8H5EVX4"/>
<feature type="transmembrane region" description="Helical" evidence="1">
    <location>
        <begin position="38"/>
        <end position="61"/>
    </location>
</feature>
<keyword evidence="1" id="KW-0812">Transmembrane</keyword>
<accession>A0A8H5EVX4</accession>
<gene>
    <name evidence="2" type="ORF">D9619_011983</name>
</gene>
<sequence length="141" mass="15011">MATPMFVLDEEHRGAAPQANPAVVPGSVAVIPDILRRLVAVVVSIIKFFPIQVCFILNPALVYTTVVLVFLTATAISIFPLVCGTITDTVIYLLAYRAVLLPPLSALPTTCAQLSPGFYQGASPLLESCSRLASRPSAPSW</sequence>
<evidence type="ECO:0000256" key="1">
    <source>
        <dbReference type="SAM" id="Phobius"/>
    </source>
</evidence>